<dbReference type="EMBL" id="FOVD01000001">
    <property type="protein sequence ID" value="SFN15548.1"/>
    <property type="molecule type" value="Genomic_DNA"/>
</dbReference>
<sequence>MKKFKKLTREELKTVAGAGIDCGPFPCVCIYTHYWCEYSKKCIPKGIYCGKIPVEIGA</sequence>
<evidence type="ECO:0008006" key="3">
    <source>
        <dbReference type="Google" id="ProtNLM"/>
    </source>
</evidence>
<proteinExistence type="predicted"/>
<gene>
    <name evidence="1" type="ORF">SAMN05421594_1418</name>
</gene>
<organism evidence="1 2">
    <name type="scientific">Chryseobacterium oleae</name>
    <dbReference type="NCBI Taxonomy" id="491207"/>
    <lineage>
        <taxon>Bacteria</taxon>
        <taxon>Pseudomonadati</taxon>
        <taxon>Bacteroidota</taxon>
        <taxon>Flavobacteriia</taxon>
        <taxon>Flavobacteriales</taxon>
        <taxon>Weeksellaceae</taxon>
        <taxon>Chryseobacterium group</taxon>
        <taxon>Chryseobacterium</taxon>
    </lineage>
</organism>
<evidence type="ECO:0000313" key="2">
    <source>
        <dbReference type="Proteomes" id="UP000198769"/>
    </source>
</evidence>
<dbReference type="AlphaFoldDB" id="A0A1I4WP58"/>
<dbReference type="Proteomes" id="UP000198769">
    <property type="component" value="Unassembled WGS sequence"/>
</dbReference>
<accession>A0A1I4WP58</accession>
<name>A0A1I4WP58_CHROL</name>
<dbReference type="NCBIfam" id="NF047798">
    <property type="entry name" value="leader_Chryseo"/>
    <property type="match status" value="1"/>
</dbReference>
<protein>
    <recommendedName>
        <fullName evidence="3">Bacteriocin-type signal sequence-containing protein</fullName>
    </recommendedName>
</protein>
<dbReference type="InterPro" id="IPR058074">
    <property type="entry name" value="Bacteriocin-like"/>
</dbReference>
<reference evidence="2" key="1">
    <citation type="submission" date="2016-10" db="EMBL/GenBank/DDBJ databases">
        <authorList>
            <person name="Varghese N."/>
            <person name="Submissions S."/>
        </authorList>
    </citation>
    <scope>NUCLEOTIDE SEQUENCE [LARGE SCALE GENOMIC DNA]</scope>
    <source>
        <strain evidence="2">DSM 25575</strain>
    </source>
</reference>
<dbReference type="RefSeq" id="WP_167375248.1">
    <property type="nucleotide sequence ID" value="NZ_FOVD01000001.1"/>
</dbReference>
<keyword evidence="2" id="KW-1185">Reference proteome</keyword>
<evidence type="ECO:0000313" key="1">
    <source>
        <dbReference type="EMBL" id="SFN15548.1"/>
    </source>
</evidence>